<dbReference type="EMBL" id="REGN01000439">
    <property type="protein sequence ID" value="RNA41905.1"/>
    <property type="molecule type" value="Genomic_DNA"/>
</dbReference>
<dbReference type="AlphaFoldDB" id="A0A3M7T1T8"/>
<dbReference type="Proteomes" id="UP000276133">
    <property type="component" value="Unassembled WGS sequence"/>
</dbReference>
<accession>A0A3M7T1T8</accession>
<keyword evidence="3" id="KW-1185">Reference proteome</keyword>
<feature type="region of interest" description="Disordered" evidence="1">
    <location>
        <begin position="73"/>
        <end position="107"/>
    </location>
</feature>
<organism evidence="2 3">
    <name type="scientific">Brachionus plicatilis</name>
    <name type="common">Marine rotifer</name>
    <name type="synonym">Brachionus muelleri</name>
    <dbReference type="NCBI Taxonomy" id="10195"/>
    <lineage>
        <taxon>Eukaryota</taxon>
        <taxon>Metazoa</taxon>
        <taxon>Spiralia</taxon>
        <taxon>Gnathifera</taxon>
        <taxon>Rotifera</taxon>
        <taxon>Eurotatoria</taxon>
        <taxon>Monogononta</taxon>
        <taxon>Pseudotrocha</taxon>
        <taxon>Ploima</taxon>
        <taxon>Brachionidae</taxon>
        <taxon>Brachionus</taxon>
    </lineage>
</organism>
<proteinExistence type="predicted"/>
<evidence type="ECO:0000313" key="3">
    <source>
        <dbReference type="Proteomes" id="UP000276133"/>
    </source>
</evidence>
<gene>
    <name evidence="2" type="ORF">BpHYR1_032024</name>
</gene>
<name>A0A3M7T1T8_BRAPC</name>
<evidence type="ECO:0000313" key="2">
    <source>
        <dbReference type="EMBL" id="RNA41905.1"/>
    </source>
</evidence>
<protein>
    <submittedName>
        <fullName evidence="2">Uncharacterized protein</fullName>
    </submittedName>
</protein>
<comment type="caution">
    <text evidence="2">The sequence shown here is derived from an EMBL/GenBank/DDBJ whole genome shotgun (WGS) entry which is preliminary data.</text>
</comment>
<reference evidence="2 3" key="1">
    <citation type="journal article" date="2018" name="Sci. Rep.">
        <title>Genomic signatures of local adaptation to the degree of environmental predictability in rotifers.</title>
        <authorList>
            <person name="Franch-Gras L."/>
            <person name="Hahn C."/>
            <person name="Garcia-Roger E.M."/>
            <person name="Carmona M.J."/>
            <person name="Serra M."/>
            <person name="Gomez A."/>
        </authorList>
    </citation>
    <scope>NUCLEOTIDE SEQUENCE [LARGE SCALE GENOMIC DNA]</scope>
    <source>
        <strain evidence="2">HYR1</strain>
    </source>
</reference>
<evidence type="ECO:0000256" key="1">
    <source>
        <dbReference type="SAM" id="MobiDB-lite"/>
    </source>
</evidence>
<sequence length="107" mass="12286">MCNVQGATIGDLLSTASIYNIKNKIFKSFKHYQHRNNRYYSILHQTTELIENFNYQKILMASSIPEYVSDDEVEMKDEADCPTQLKSKTKPQVDNGGKVPSTTKKQH</sequence>